<dbReference type="OrthoDB" id="10522404at2759"/>
<gene>
    <name evidence="1" type="ORF">ISF_09839</name>
</gene>
<proteinExistence type="predicted"/>
<sequence>MAENELHPVFQDWMPAPNACFDIQILEPQEADTGPPCRKKLLNLVKGRCKRLKVETSELQDGVLAIRFARTSSSVALVPFEQKAECLCNAILNYRNTAEIAKITARGAMGISPRSVQFDDIFRKCLYKIACGRPARLLNNIDGAPTDQLPPWVNSFALSIITDIPVYKPSAAMMHKAQPRQAVEAAGRFLEWLINSREDDEDDDAANGSLVIQLQEADELLAGAIASMAISTRRLQGNVTQGNIRQWHRHIDEQSYLVLQAASRILLSNDDVLARFLALYRADDGPGLPGLLGGLGAALSIGSIGTASLPLSQFTFAHFAGLLTTLTWPTIAVINPVTLTAGLGIAMAALIGHLNGSDARKVAARLKRDLEFVCKALRVCREVDLLQKWIRTASGGNVLRLSRLRSMDCPETVNMWTEFVAEVRDGSLAPRFSVNNVSRTALDSRGKRAETRDVRLYLSYLLVARPDEVDSDSDD</sequence>
<comment type="caution">
    <text evidence="1">The sequence shown here is derived from an EMBL/GenBank/DDBJ whole genome shotgun (WGS) entry which is preliminary data.</text>
</comment>
<evidence type="ECO:0000313" key="1">
    <source>
        <dbReference type="EMBL" id="OAA39937.1"/>
    </source>
</evidence>
<accession>A0A167BE11</accession>
<dbReference type="RefSeq" id="XP_018699380.1">
    <property type="nucleotide sequence ID" value="XM_018853440.1"/>
</dbReference>
<dbReference type="AlphaFoldDB" id="A0A167BE11"/>
<organism evidence="1 2">
    <name type="scientific">Cordyceps fumosorosea (strain ARSEF 2679)</name>
    <name type="common">Isaria fumosorosea</name>
    <dbReference type="NCBI Taxonomy" id="1081104"/>
    <lineage>
        <taxon>Eukaryota</taxon>
        <taxon>Fungi</taxon>
        <taxon>Dikarya</taxon>
        <taxon>Ascomycota</taxon>
        <taxon>Pezizomycotina</taxon>
        <taxon>Sordariomycetes</taxon>
        <taxon>Hypocreomycetidae</taxon>
        <taxon>Hypocreales</taxon>
        <taxon>Cordycipitaceae</taxon>
        <taxon>Cordyceps</taxon>
    </lineage>
</organism>
<dbReference type="GeneID" id="30026131"/>
<evidence type="ECO:0000313" key="2">
    <source>
        <dbReference type="Proteomes" id="UP000076744"/>
    </source>
</evidence>
<protein>
    <submittedName>
        <fullName evidence="1">Uncharacterized protein</fullName>
    </submittedName>
</protein>
<dbReference type="EMBL" id="AZHB01000080">
    <property type="protein sequence ID" value="OAA39937.1"/>
    <property type="molecule type" value="Genomic_DNA"/>
</dbReference>
<dbReference type="Proteomes" id="UP000076744">
    <property type="component" value="Unassembled WGS sequence"/>
</dbReference>
<keyword evidence="2" id="KW-1185">Reference proteome</keyword>
<reference evidence="1 2" key="1">
    <citation type="journal article" date="2016" name="Genome Biol. Evol.">
        <title>Divergent and convergent evolution of fungal pathogenicity.</title>
        <authorList>
            <person name="Shang Y."/>
            <person name="Xiao G."/>
            <person name="Zheng P."/>
            <person name="Cen K."/>
            <person name="Zhan S."/>
            <person name="Wang C."/>
        </authorList>
    </citation>
    <scope>NUCLEOTIDE SEQUENCE [LARGE SCALE GENOMIC DNA]</scope>
    <source>
        <strain evidence="1 2">ARSEF 2679</strain>
    </source>
</reference>
<name>A0A167BE11_CORFA</name>